<dbReference type="InterPro" id="IPR011006">
    <property type="entry name" value="CheY-like_superfamily"/>
</dbReference>
<evidence type="ECO:0000256" key="3">
    <source>
        <dbReference type="ARBA" id="ARBA00023015"/>
    </source>
</evidence>
<gene>
    <name evidence="10" type="primary">colR</name>
    <name evidence="10" type="ORF">GCM10011572_52610</name>
</gene>
<feature type="modified residue" description="4-aspartylphosphate" evidence="6">
    <location>
        <position position="66"/>
    </location>
</feature>
<reference evidence="11" key="1">
    <citation type="journal article" date="2019" name="Int. J. Syst. Evol. Microbiol.">
        <title>The Global Catalogue of Microorganisms (GCM) 10K type strain sequencing project: providing services to taxonomists for standard genome sequencing and annotation.</title>
        <authorList>
            <consortium name="The Broad Institute Genomics Platform"/>
            <consortium name="The Broad Institute Genome Sequencing Center for Infectious Disease"/>
            <person name="Wu L."/>
            <person name="Ma J."/>
        </authorList>
    </citation>
    <scope>NUCLEOTIDE SEQUENCE [LARGE SCALE GENOMIC DNA]</scope>
    <source>
        <strain evidence="11">CGMCC 1.15931</strain>
    </source>
</reference>
<dbReference type="InterPro" id="IPR036388">
    <property type="entry name" value="WH-like_DNA-bd_sf"/>
</dbReference>
<evidence type="ECO:0000313" key="10">
    <source>
        <dbReference type="EMBL" id="GGC24638.1"/>
    </source>
</evidence>
<protein>
    <submittedName>
        <fullName evidence="10">DNA-binding response regulator</fullName>
    </submittedName>
</protein>
<dbReference type="Pfam" id="PF00072">
    <property type="entry name" value="Response_reg"/>
    <property type="match status" value="1"/>
</dbReference>
<keyword evidence="2" id="KW-0902">Two-component regulatory system</keyword>
<evidence type="ECO:0000256" key="5">
    <source>
        <dbReference type="ARBA" id="ARBA00023163"/>
    </source>
</evidence>
<dbReference type="EMBL" id="BMKG01000043">
    <property type="protein sequence ID" value="GGC24638.1"/>
    <property type="molecule type" value="Genomic_DNA"/>
</dbReference>
<dbReference type="SMART" id="SM00448">
    <property type="entry name" value="REC"/>
    <property type="match status" value="1"/>
</dbReference>
<keyword evidence="3" id="KW-0805">Transcription regulation</keyword>
<evidence type="ECO:0000256" key="1">
    <source>
        <dbReference type="ARBA" id="ARBA00022553"/>
    </source>
</evidence>
<dbReference type="PROSITE" id="PS51755">
    <property type="entry name" value="OMPR_PHOB"/>
    <property type="match status" value="1"/>
</dbReference>
<dbReference type="Pfam" id="PF00486">
    <property type="entry name" value="Trans_reg_C"/>
    <property type="match status" value="1"/>
</dbReference>
<dbReference type="InterPro" id="IPR001867">
    <property type="entry name" value="OmpR/PhoB-type_DNA-bd"/>
</dbReference>
<dbReference type="InterPro" id="IPR001789">
    <property type="entry name" value="Sig_transdc_resp-reg_receiver"/>
</dbReference>
<dbReference type="CDD" id="cd00383">
    <property type="entry name" value="trans_reg_C"/>
    <property type="match status" value="1"/>
</dbReference>
<dbReference type="PANTHER" id="PTHR48111">
    <property type="entry name" value="REGULATOR OF RPOS"/>
    <property type="match status" value="1"/>
</dbReference>
<keyword evidence="5" id="KW-0804">Transcription</keyword>
<dbReference type="Gene3D" id="3.40.50.2300">
    <property type="match status" value="1"/>
</dbReference>
<keyword evidence="1 6" id="KW-0597">Phosphoprotein</keyword>
<dbReference type="PROSITE" id="PS50110">
    <property type="entry name" value="RESPONSE_REGULATORY"/>
    <property type="match status" value="1"/>
</dbReference>
<dbReference type="Gene3D" id="6.10.250.690">
    <property type="match status" value="1"/>
</dbReference>
<evidence type="ECO:0000256" key="4">
    <source>
        <dbReference type="ARBA" id="ARBA00023125"/>
    </source>
</evidence>
<dbReference type="SMART" id="SM00862">
    <property type="entry name" value="Trans_reg_C"/>
    <property type="match status" value="1"/>
</dbReference>
<dbReference type="SUPFAM" id="SSF46894">
    <property type="entry name" value="C-terminal effector domain of the bipartite response regulators"/>
    <property type="match status" value="1"/>
</dbReference>
<feature type="domain" description="OmpR/PhoB-type" evidence="9">
    <location>
        <begin position="142"/>
        <end position="239"/>
    </location>
</feature>
<dbReference type="InterPro" id="IPR016032">
    <property type="entry name" value="Sig_transdc_resp-reg_C-effctor"/>
</dbReference>
<organism evidence="10 11">
    <name type="scientific">Pseudoduganella buxea</name>
    <dbReference type="NCBI Taxonomy" id="1949069"/>
    <lineage>
        <taxon>Bacteria</taxon>
        <taxon>Pseudomonadati</taxon>
        <taxon>Pseudomonadota</taxon>
        <taxon>Betaproteobacteria</taxon>
        <taxon>Burkholderiales</taxon>
        <taxon>Oxalobacteraceae</taxon>
        <taxon>Telluria group</taxon>
        <taxon>Pseudoduganella</taxon>
    </lineage>
</organism>
<dbReference type="Gene3D" id="1.10.10.10">
    <property type="entry name" value="Winged helix-like DNA-binding domain superfamily/Winged helix DNA-binding domain"/>
    <property type="match status" value="1"/>
</dbReference>
<feature type="domain" description="Response regulatory" evidence="8">
    <location>
        <begin position="17"/>
        <end position="132"/>
    </location>
</feature>
<dbReference type="InterPro" id="IPR039420">
    <property type="entry name" value="WalR-like"/>
</dbReference>
<keyword evidence="11" id="KW-1185">Reference proteome</keyword>
<keyword evidence="4 7" id="KW-0238">DNA-binding</keyword>
<proteinExistence type="predicted"/>
<evidence type="ECO:0000256" key="7">
    <source>
        <dbReference type="PROSITE-ProRule" id="PRU01091"/>
    </source>
</evidence>
<evidence type="ECO:0000256" key="6">
    <source>
        <dbReference type="PROSITE-ProRule" id="PRU00169"/>
    </source>
</evidence>
<evidence type="ECO:0000259" key="9">
    <source>
        <dbReference type="PROSITE" id="PS51755"/>
    </source>
</evidence>
<evidence type="ECO:0000256" key="2">
    <source>
        <dbReference type="ARBA" id="ARBA00023012"/>
    </source>
</evidence>
<sequence length="245" mass="26334">MAGAGSESEANYNSPMRLLIIEDNPDIVANLYGFLEPKGYVLDSAGNGYGGLALAAQHDYDAVVLDVMLPGLNGLELCQKLRGELGKSTPVLMLTARDTLEDKVAGFDSGADDYLVKPFSLVELEVRLKALVRRARGSHGASAVLTVGELSFDTGTFEARRAGRPLALTKTGYTILKLLMREAPKVVSRESVAQEVWGDNPPDSDALRVHIHALRQALDKPFGFSMLRTISGIGYKLVATDDQGA</sequence>
<dbReference type="SUPFAM" id="SSF52172">
    <property type="entry name" value="CheY-like"/>
    <property type="match status" value="1"/>
</dbReference>
<dbReference type="GO" id="GO:0003677">
    <property type="term" value="F:DNA binding"/>
    <property type="evidence" value="ECO:0007669"/>
    <property type="project" value="UniProtKB-KW"/>
</dbReference>
<comment type="caution">
    <text evidence="10">The sequence shown here is derived from an EMBL/GenBank/DDBJ whole genome shotgun (WGS) entry which is preliminary data.</text>
</comment>
<name>A0ABQ1LI06_9BURK</name>
<evidence type="ECO:0000259" key="8">
    <source>
        <dbReference type="PROSITE" id="PS50110"/>
    </source>
</evidence>
<feature type="DNA-binding region" description="OmpR/PhoB-type" evidence="7">
    <location>
        <begin position="142"/>
        <end position="239"/>
    </location>
</feature>
<dbReference type="Proteomes" id="UP000622638">
    <property type="component" value="Unassembled WGS sequence"/>
</dbReference>
<evidence type="ECO:0000313" key="11">
    <source>
        <dbReference type="Proteomes" id="UP000622638"/>
    </source>
</evidence>
<dbReference type="PANTHER" id="PTHR48111:SF22">
    <property type="entry name" value="REGULATOR OF RPOS"/>
    <property type="match status" value="1"/>
</dbReference>
<accession>A0ABQ1LI06</accession>